<dbReference type="GO" id="GO:0016787">
    <property type="term" value="F:hydrolase activity"/>
    <property type="evidence" value="ECO:0007669"/>
    <property type="project" value="UniProtKB-KW"/>
</dbReference>
<evidence type="ECO:0000313" key="1">
    <source>
        <dbReference type="EMBL" id="CPR11539.1"/>
    </source>
</evidence>
<gene>
    <name evidence="1" type="ORF">BN971_02825</name>
</gene>
<name>A0A0U0WBN6_MYCBE</name>
<dbReference type="EMBL" id="CSTD01000002">
    <property type="protein sequence ID" value="CPR11539.1"/>
    <property type="molecule type" value="Genomic_DNA"/>
</dbReference>
<organism evidence="1 2">
    <name type="scientific">Mycobacterium bohemicum DSM 44277</name>
    <dbReference type="NCBI Taxonomy" id="1236609"/>
    <lineage>
        <taxon>Bacteria</taxon>
        <taxon>Bacillati</taxon>
        <taxon>Actinomycetota</taxon>
        <taxon>Actinomycetes</taxon>
        <taxon>Mycobacteriales</taxon>
        <taxon>Mycobacteriaceae</taxon>
        <taxon>Mycobacterium</taxon>
    </lineage>
</organism>
<reference evidence="1 2" key="1">
    <citation type="submission" date="2015-03" db="EMBL/GenBank/DDBJ databases">
        <authorList>
            <person name="Murphy D."/>
        </authorList>
    </citation>
    <scope>NUCLEOTIDE SEQUENCE [LARGE SCALE GENOMIC DNA]</scope>
    <source>
        <strain evidence="1 2">DSM 44277</strain>
    </source>
</reference>
<keyword evidence="1" id="KW-0378">Hydrolase</keyword>
<dbReference type="AlphaFoldDB" id="A0A0U0WBN6"/>
<dbReference type="Proteomes" id="UP000198875">
    <property type="component" value="Unassembled WGS sequence"/>
</dbReference>
<proteinExistence type="predicted"/>
<sequence>MAARLARIDAIEQDRDRITAELSEPPLAGATEESLRRIEDAASTVDRIGDQLALTSAAVELTAATDIELDAGGRRISLAAGQSWSTTATGPTVIEVPGVLTATVTPGATTLDVRAR</sequence>
<accession>A0A0U0WBN6</accession>
<evidence type="ECO:0000313" key="2">
    <source>
        <dbReference type="Proteomes" id="UP000198875"/>
    </source>
</evidence>
<protein>
    <submittedName>
        <fullName evidence="1">Hydrolase</fullName>
    </submittedName>
</protein>